<dbReference type="PANTHER" id="PTHR33670">
    <property type="entry name" value="SPLICING FACTOR, PROLINE- AND GLUTAMINE-RICH-LIKE"/>
    <property type="match status" value="1"/>
</dbReference>
<protein>
    <submittedName>
        <fullName evidence="2">Uncharacterized protein</fullName>
    </submittedName>
</protein>
<feature type="compositionally biased region" description="Low complexity" evidence="1">
    <location>
        <begin position="36"/>
        <end position="45"/>
    </location>
</feature>
<organism evidence="2 3">
    <name type="scientific">Glycine soja</name>
    <name type="common">Wild soybean</name>
    <dbReference type="NCBI Taxonomy" id="3848"/>
    <lineage>
        <taxon>Eukaryota</taxon>
        <taxon>Viridiplantae</taxon>
        <taxon>Streptophyta</taxon>
        <taxon>Embryophyta</taxon>
        <taxon>Tracheophyta</taxon>
        <taxon>Spermatophyta</taxon>
        <taxon>Magnoliopsida</taxon>
        <taxon>eudicotyledons</taxon>
        <taxon>Gunneridae</taxon>
        <taxon>Pentapetalae</taxon>
        <taxon>rosids</taxon>
        <taxon>fabids</taxon>
        <taxon>Fabales</taxon>
        <taxon>Fabaceae</taxon>
        <taxon>Papilionoideae</taxon>
        <taxon>50 kb inversion clade</taxon>
        <taxon>NPAAA clade</taxon>
        <taxon>indigoferoid/millettioid clade</taxon>
        <taxon>Phaseoleae</taxon>
        <taxon>Glycine</taxon>
        <taxon>Glycine subgen. Soja</taxon>
    </lineage>
</organism>
<dbReference type="Gramene" id="XM_028334242.1">
    <property type="protein sequence ID" value="XP_028190043.1"/>
    <property type="gene ID" value="LOC114376239"/>
</dbReference>
<dbReference type="PANTHER" id="PTHR33670:SF1">
    <property type="entry name" value="OS09G0416300 PROTEIN"/>
    <property type="match status" value="1"/>
</dbReference>
<dbReference type="Proteomes" id="UP000289340">
    <property type="component" value="Chromosome 11"/>
</dbReference>
<name>A0A445I817_GLYSO</name>
<feature type="compositionally biased region" description="Basic and acidic residues" evidence="1">
    <location>
        <begin position="52"/>
        <end position="66"/>
    </location>
</feature>
<proteinExistence type="predicted"/>
<evidence type="ECO:0000256" key="1">
    <source>
        <dbReference type="SAM" id="MobiDB-lite"/>
    </source>
</evidence>
<feature type="region of interest" description="Disordered" evidence="1">
    <location>
        <begin position="28"/>
        <end position="66"/>
    </location>
</feature>
<dbReference type="EMBL" id="QZWG01000011">
    <property type="protein sequence ID" value="RZB82132.1"/>
    <property type="molecule type" value="Genomic_DNA"/>
</dbReference>
<dbReference type="Pfam" id="PF15365">
    <property type="entry name" value="PNRC"/>
    <property type="match status" value="1"/>
</dbReference>
<evidence type="ECO:0000313" key="3">
    <source>
        <dbReference type="Proteomes" id="UP000289340"/>
    </source>
</evidence>
<dbReference type="AlphaFoldDB" id="A0A445I817"/>
<evidence type="ECO:0000313" key="2">
    <source>
        <dbReference type="EMBL" id="RZB82132.1"/>
    </source>
</evidence>
<gene>
    <name evidence="2" type="ORF">D0Y65_031360</name>
</gene>
<reference evidence="2 3" key="1">
    <citation type="submission" date="2018-09" db="EMBL/GenBank/DDBJ databases">
        <title>A high-quality reference genome of wild soybean provides a powerful tool to mine soybean genomes.</title>
        <authorList>
            <person name="Xie M."/>
            <person name="Chung C.Y.L."/>
            <person name="Li M.-W."/>
            <person name="Wong F.-L."/>
            <person name="Chan T.-F."/>
            <person name="Lam H.-M."/>
        </authorList>
    </citation>
    <scope>NUCLEOTIDE SEQUENCE [LARGE SCALE GENOMIC DNA]</scope>
    <source>
        <strain evidence="3">cv. W05</strain>
        <tissue evidence="2">Hypocotyl of etiolated seedlings</tissue>
    </source>
</reference>
<dbReference type="InterPro" id="IPR028322">
    <property type="entry name" value="PNRC-like_rgn"/>
</dbReference>
<keyword evidence="3" id="KW-1185">Reference proteome</keyword>
<comment type="caution">
    <text evidence="2">The sequence shown here is derived from an EMBL/GenBank/DDBJ whole genome shotgun (WGS) entry which is preliminary data.</text>
</comment>
<accession>A0A445I817</accession>
<dbReference type="GO" id="GO:0016071">
    <property type="term" value="P:mRNA metabolic process"/>
    <property type="evidence" value="ECO:0007669"/>
    <property type="project" value="UniProtKB-ARBA"/>
</dbReference>
<sequence>MGTEVLRPQDCFTQRIGVPPPGFSRRRTYGTHHNNKNNNVNNYFRGNRKPTTRPEQRKRVVDKRPSLDDSRFSSLEMEKVTILRRGESLDSKLKTEALKKEGDNLVVVGTQRLGPDPDMVPKQIRIVDFRSGREIYAGSAFAVSPSPSALPLPSFSKRQPAVAVADSATRDLRRLLRLE</sequence>